<dbReference type="GO" id="GO:0046872">
    <property type="term" value="F:metal ion binding"/>
    <property type="evidence" value="ECO:0007669"/>
    <property type="project" value="UniProtKB-KW"/>
</dbReference>
<protein>
    <submittedName>
        <fullName evidence="6">Putative Creatininase</fullName>
        <ecNumber evidence="6">3.5.2.10</ecNumber>
    </submittedName>
</protein>
<dbReference type="GO" id="GO:0009231">
    <property type="term" value="P:riboflavin biosynthetic process"/>
    <property type="evidence" value="ECO:0007669"/>
    <property type="project" value="TreeGrafter"/>
</dbReference>
<dbReference type="AlphaFoldDB" id="A0A2U3KD07"/>
<dbReference type="Gene3D" id="3.40.50.10310">
    <property type="entry name" value="Creatininase"/>
    <property type="match status" value="1"/>
</dbReference>
<dbReference type="EMBL" id="OMOD01000090">
    <property type="protein sequence ID" value="SPF37427.1"/>
    <property type="molecule type" value="Genomic_DNA"/>
</dbReference>
<dbReference type="PANTHER" id="PTHR35005:SF1">
    <property type="entry name" value="2-AMINO-5-FORMYLAMINO-6-RIBOSYLAMINOPYRIMIDIN-4(3H)-ONE 5'-MONOPHOSPHATE DEFORMYLASE"/>
    <property type="match status" value="1"/>
</dbReference>
<sequence>MNALKTVRPVEAGDWNMAFLFPDEVAGARARNGLVILPIAPVEWHGPHLAMGCDNLLAHAFARRLAREFQCPYYPPLFVGTERQRRPETLESIGFERDSRIEGMDFPNHSVASAYLREEVFALVVRDTLNILLGRMGFRYVLIVNGHGADNQKDVLNRLCHEFNDPSSGKGQRVKWVYPGFPRSLLAGAIGHACAEETSMLAASWPGCVDLAKLPREGKLRNADFGIVDGDTFDGDPTPDHCLREAQDPRRHTRREWGAQIMEEAALEVIAEVKKDWPELNTLREASVSS</sequence>
<comment type="cofactor">
    <cofactor evidence="1">
        <name>Zn(2+)</name>
        <dbReference type="ChEBI" id="CHEBI:29105"/>
    </cofactor>
</comment>
<dbReference type="InterPro" id="IPR024087">
    <property type="entry name" value="Creatininase-like_sf"/>
</dbReference>
<reference evidence="7" key="1">
    <citation type="submission" date="2018-02" db="EMBL/GenBank/DDBJ databases">
        <authorList>
            <person name="Hausmann B."/>
        </authorList>
    </citation>
    <scope>NUCLEOTIDE SEQUENCE [LARGE SCALE GENOMIC DNA]</scope>
    <source>
        <strain evidence="7">Peat soil MAG SbA1</strain>
    </source>
</reference>
<keyword evidence="3 6" id="KW-0378">Hydrolase</keyword>
<accession>A0A2U3KD07</accession>
<evidence type="ECO:0000256" key="2">
    <source>
        <dbReference type="ARBA" id="ARBA00022723"/>
    </source>
</evidence>
<dbReference type="Pfam" id="PF02633">
    <property type="entry name" value="Creatininase"/>
    <property type="match status" value="1"/>
</dbReference>
<gene>
    <name evidence="6" type="ORF">SBA1_180056</name>
</gene>
<dbReference type="InterPro" id="IPR003785">
    <property type="entry name" value="Creatininase/forma_Hydrolase"/>
</dbReference>
<evidence type="ECO:0000313" key="6">
    <source>
        <dbReference type="EMBL" id="SPF37427.1"/>
    </source>
</evidence>
<dbReference type="GO" id="GO:0047789">
    <property type="term" value="F:creatininase activity"/>
    <property type="evidence" value="ECO:0007669"/>
    <property type="project" value="UniProtKB-EC"/>
</dbReference>
<dbReference type="PANTHER" id="PTHR35005">
    <property type="entry name" value="3-DEHYDRO-SCYLLO-INOSOSE HYDROLASE"/>
    <property type="match status" value="1"/>
</dbReference>
<keyword evidence="4" id="KW-0862">Zinc</keyword>
<organism evidence="6 7">
    <name type="scientific">Candidatus Sulfotelmatobacter kueseliae</name>
    <dbReference type="NCBI Taxonomy" id="2042962"/>
    <lineage>
        <taxon>Bacteria</taxon>
        <taxon>Pseudomonadati</taxon>
        <taxon>Acidobacteriota</taxon>
        <taxon>Terriglobia</taxon>
        <taxon>Terriglobales</taxon>
        <taxon>Candidatus Korobacteraceae</taxon>
        <taxon>Candidatus Sulfotelmatobacter</taxon>
    </lineage>
</organism>
<keyword evidence="2" id="KW-0479">Metal-binding</keyword>
<dbReference type="SUPFAM" id="SSF102215">
    <property type="entry name" value="Creatininase"/>
    <property type="match status" value="1"/>
</dbReference>
<proteinExistence type="inferred from homology"/>
<dbReference type="GO" id="GO:0016811">
    <property type="term" value="F:hydrolase activity, acting on carbon-nitrogen (but not peptide) bonds, in linear amides"/>
    <property type="evidence" value="ECO:0007669"/>
    <property type="project" value="TreeGrafter"/>
</dbReference>
<name>A0A2U3KD07_9BACT</name>
<dbReference type="OrthoDB" id="9801445at2"/>
<evidence type="ECO:0000256" key="1">
    <source>
        <dbReference type="ARBA" id="ARBA00001947"/>
    </source>
</evidence>
<dbReference type="EC" id="3.5.2.10" evidence="6"/>
<evidence type="ECO:0000256" key="4">
    <source>
        <dbReference type="ARBA" id="ARBA00022833"/>
    </source>
</evidence>
<comment type="similarity">
    <text evidence="5">Belongs to the creatininase superfamily.</text>
</comment>
<evidence type="ECO:0000256" key="5">
    <source>
        <dbReference type="ARBA" id="ARBA00024029"/>
    </source>
</evidence>
<dbReference type="Proteomes" id="UP000238701">
    <property type="component" value="Unassembled WGS sequence"/>
</dbReference>
<evidence type="ECO:0000313" key="7">
    <source>
        <dbReference type="Proteomes" id="UP000238701"/>
    </source>
</evidence>
<evidence type="ECO:0000256" key="3">
    <source>
        <dbReference type="ARBA" id="ARBA00022801"/>
    </source>
</evidence>